<evidence type="ECO:0000313" key="2">
    <source>
        <dbReference type="Proteomes" id="UP000018291"/>
    </source>
</evidence>
<name>R4YVM2_9ACTN</name>
<dbReference type="eggNOG" id="ENOG502ZFW6">
    <property type="taxonomic scope" value="Bacteria"/>
</dbReference>
<dbReference type="AlphaFoldDB" id="R4YVM2"/>
<dbReference type="RefSeq" id="WP_012222541.1">
    <property type="nucleotide sequence ID" value="NZ_HG422565.1"/>
</dbReference>
<gene>
    <name evidence="1" type="ORF">BN381_10019</name>
</gene>
<reference evidence="1 2" key="1">
    <citation type="journal article" date="2013" name="ISME J.">
        <title>Metabolic model for the filamentous 'Candidatus Microthrix parvicella' based on genomic and metagenomic analyses.</title>
        <authorList>
            <person name="Jon McIlroy S."/>
            <person name="Kristiansen R."/>
            <person name="Albertsen M."/>
            <person name="Michael Karst S."/>
            <person name="Rossetti S."/>
            <person name="Lund Nielsen J."/>
            <person name="Tandoi V."/>
            <person name="James Seviour R."/>
            <person name="Nielsen P.H."/>
        </authorList>
    </citation>
    <scope>NUCLEOTIDE SEQUENCE [LARGE SCALE GENOMIC DNA]</scope>
    <source>
        <strain evidence="1 2">RN1</strain>
    </source>
</reference>
<evidence type="ECO:0000313" key="1">
    <source>
        <dbReference type="EMBL" id="CCM61788.1"/>
    </source>
</evidence>
<comment type="caution">
    <text evidence="1">The sequence shown here is derived from an EMBL/GenBank/DDBJ whole genome shotgun (WGS) entry which is preliminary data.</text>
</comment>
<proteinExistence type="predicted"/>
<dbReference type="Proteomes" id="UP000018291">
    <property type="component" value="Unassembled WGS sequence"/>
</dbReference>
<dbReference type="OrthoDB" id="5197334at2"/>
<keyword evidence="2" id="KW-1185">Reference proteome</keyword>
<sequence length="388" mass="40539">MSDHGRLRVAKLRTICERSLGFGQANVDAESPLVDGAARAAGAHVAVLVGRPTRRSLGPALMWAAKETASSDHGGAGLSRLDLVLDPSLPVGSSAQAERDHADSSDYAALPAGAAENADHTVFGLPPDDHRVVGGHLARIGRLFVPDVRVWLVDGAEVVEVDAVAPPAMVPSPWDQAPDLVELLSDAGLELAGEPGTILGEVAGLEVARITMVDGRAHLDIGVGRFDQELSAVAQSDLPRRQALQRAADLVRLTRTPDNGAHPMTRLARERWLRAELIARPGLVGASALNAEPGLWLRDGLRSVAPAAASGTDQQGSPLVVVCSAGVDTDLVPAALELAEAIDPDARLVLALPGADVLVGTERVAALARRPPRIVGLTPPWGSFTTRR</sequence>
<dbReference type="HOGENOM" id="CLU_711130_0_0_11"/>
<protein>
    <submittedName>
        <fullName evidence="1">Uncharacterized protein</fullName>
    </submittedName>
</protein>
<dbReference type="EMBL" id="CANL01000001">
    <property type="protein sequence ID" value="CCM61788.1"/>
    <property type="molecule type" value="Genomic_DNA"/>
</dbReference>
<organism evidence="1 2">
    <name type="scientific">Candidatus Neomicrothrix parvicella RN1</name>
    <dbReference type="NCBI Taxonomy" id="1229780"/>
    <lineage>
        <taxon>Bacteria</taxon>
        <taxon>Bacillati</taxon>
        <taxon>Actinomycetota</taxon>
        <taxon>Acidimicrobiia</taxon>
        <taxon>Acidimicrobiales</taxon>
        <taxon>Microthrixaceae</taxon>
        <taxon>Candidatus Neomicrothrix</taxon>
    </lineage>
</organism>
<accession>R4YVM2</accession>